<dbReference type="NCBIfam" id="TIGR00407">
    <property type="entry name" value="proA"/>
    <property type="match status" value="1"/>
</dbReference>
<dbReference type="InterPro" id="IPR016162">
    <property type="entry name" value="Ald_DH_N"/>
</dbReference>
<dbReference type="Gene3D" id="3.40.309.10">
    <property type="entry name" value="Aldehyde Dehydrogenase, Chain A, domain 2"/>
    <property type="match status" value="1"/>
</dbReference>
<dbReference type="Pfam" id="PF00171">
    <property type="entry name" value="Aldedh"/>
    <property type="match status" value="2"/>
</dbReference>
<dbReference type="PROSITE" id="PS01223">
    <property type="entry name" value="PROA"/>
    <property type="match status" value="1"/>
</dbReference>
<evidence type="ECO:0000313" key="10">
    <source>
        <dbReference type="Proteomes" id="UP000070174"/>
    </source>
</evidence>
<dbReference type="AlphaFoldDB" id="A0A133PH15"/>
<name>A0A133PH15_9FIRM</name>
<evidence type="ECO:0000256" key="7">
    <source>
        <dbReference type="HAMAP-Rule" id="MF_00412"/>
    </source>
</evidence>
<evidence type="ECO:0000256" key="4">
    <source>
        <dbReference type="ARBA" id="ARBA00022857"/>
    </source>
</evidence>
<comment type="function">
    <text evidence="7">Catalyzes the NADPH-dependent reduction of L-glutamate 5-phosphate into L-glutamate 5-semialdehyde and phosphate. The product spontaneously undergoes cyclization to form 1-pyrroline-5-carboxylate.</text>
</comment>
<gene>
    <name evidence="7" type="primary">proA</name>
    <name evidence="9" type="ORF">HMPREF3229_01900</name>
</gene>
<dbReference type="PIRSF" id="PIRSF000151">
    <property type="entry name" value="GPR"/>
    <property type="match status" value="1"/>
</dbReference>
<feature type="domain" description="Aldehyde dehydrogenase" evidence="8">
    <location>
        <begin position="7"/>
        <end position="294"/>
    </location>
</feature>
<dbReference type="CDD" id="cd07079">
    <property type="entry name" value="ALDH_F18-19_ProA-GPR"/>
    <property type="match status" value="1"/>
</dbReference>
<dbReference type="InterPro" id="IPR016163">
    <property type="entry name" value="Ald_DH_C"/>
</dbReference>
<dbReference type="Proteomes" id="UP000070174">
    <property type="component" value="Unassembled WGS sequence"/>
</dbReference>
<comment type="subcellular location">
    <subcellularLocation>
        <location evidence="7">Cytoplasm</location>
    </subcellularLocation>
</comment>
<dbReference type="PATRIC" id="fig|54005.3.peg.1863"/>
<dbReference type="FunFam" id="3.40.309.10:FF:000006">
    <property type="entry name" value="Gamma-glutamyl phosphate reductase"/>
    <property type="match status" value="1"/>
</dbReference>
<dbReference type="UniPathway" id="UPA00098">
    <property type="reaction ID" value="UER00360"/>
</dbReference>
<dbReference type="HAMAP" id="MF_00412">
    <property type="entry name" value="ProA"/>
    <property type="match status" value="1"/>
</dbReference>
<comment type="caution">
    <text evidence="9">The sequence shown here is derived from an EMBL/GenBank/DDBJ whole genome shotgun (WGS) entry which is preliminary data.</text>
</comment>
<dbReference type="SUPFAM" id="SSF53720">
    <property type="entry name" value="ALDH-like"/>
    <property type="match status" value="1"/>
</dbReference>
<dbReference type="InterPro" id="IPR016161">
    <property type="entry name" value="Ald_DH/histidinol_DH"/>
</dbReference>
<evidence type="ECO:0000256" key="6">
    <source>
        <dbReference type="ARBA" id="ARBA00049024"/>
    </source>
</evidence>
<dbReference type="PANTHER" id="PTHR11063:SF8">
    <property type="entry name" value="DELTA-1-PYRROLINE-5-CARBOXYLATE SYNTHASE"/>
    <property type="match status" value="1"/>
</dbReference>
<comment type="catalytic activity">
    <reaction evidence="6 7">
        <text>L-glutamate 5-semialdehyde + phosphate + NADP(+) = L-glutamyl 5-phosphate + NADPH + H(+)</text>
        <dbReference type="Rhea" id="RHEA:19541"/>
        <dbReference type="ChEBI" id="CHEBI:15378"/>
        <dbReference type="ChEBI" id="CHEBI:43474"/>
        <dbReference type="ChEBI" id="CHEBI:57783"/>
        <dbReference type="ChEBI" id="CHEBI:58066"/>
        <dbReference type="ChEBI" id="CHEBI:58274"/>
        <dbReference type="ChEBI" id="CHEBI:58349"/>
        <dbReference type="EC" id="1.2.1.41"/>
    </reaction>
</comment>
<dbReference type="GO" id="GO:0005737">
    <property type="term" value="C:cytoplasm"/>
    <property type="evidence" value="ECO:0007669"/>
    <property type="project" value="UniProtKB-SubCell"/>
</dbReference>
<evidence type="ECO:0000259" key="8">
    <source>
        <dbReference type="Pfam" id="PF00171"/>
    </source>
</evidence>
<dbReference type="GO" id="GO:0055129">
    <property type="term" value="P:L-proline biosynthetic process"/>
    <property type="evidence" value="ECO:0007669"/>
    <property type="project" value="UniProtKB-UniRule"/>
</dbReference>
<evidence type="ECO:0000313" key="9">
    <source>
        <dbReference type="EMBL" id="KXA27829.1"/>
    </source>
</evidence>
<dbReference type="RefSeq" id="WP_060800790.1">
    <property type="nucleotide sequence ID" value="NZ_KQ957105.1"/>
</dbReference>
<proteinExistence type="inferred from homology"/>
<dbReference type="Gene3D" id="3.40.605.10">
    <property type="entry name" value="Aldehyde Dehydrogenase, Chain A, domain 1"/>
    <property type="match status" value="1"/>
</dbReference>
<organism evidence="9">
    <name type="scientific">Peptoniphilus harei</name>
    <dbReference type="NCBI Taxonomy" id="54005"/>
    <lineage>
        <taxon>Bacteria</taxon>
        <taxon>Bacillati</taxon>
        <taxon>Bacillota</taxon>
        <taxon>Tissierellia</taxon>
        <taxon>Tissierellales</taxon>
        <taxon>Peptoniphilaceae</taxon>
        <taxon>Peptoniphilus</taxon>
    </lineage>
</organism>
<comment type="pathway">
    <text evidence="1 7">Amino-acid biosynthesis; L-proline biosynthesis; L-glutamate 5-semialdehyde from L-glutamate: step 2/2.</text>
</comment>
<keyword evidence="7" id="KW-0963">Cytoplasm</keyword>
<sequence>MEHTLSVKEMGKIAKEASYKLKKLKTKEKNAMLLEIKKALLSEKENILRSNEEDIKKGRENNMPEGLIDRLLLTDERIEAMAKSIDEVIDFKDPVGKVLSMEENYAGLLIGKKTVPMGVIAIIYESRPNVTLDAAILSLKASSAIILRGGKESIKSNIAIADAIRLGIKNSGYDENFVQIVKDTSRESSKKLMQLKGYVDLLLPRGSASLINSVVENAKVPVIETGVGNCHIYVDDECDIENAVKIIENAKTQRIGVCNAVESLVLNKNLPDKFFDLLNEVIEEHKIKVHADEAVLPKLKNAVKAEEDDYGREYLDYEISVKTVDDVDEAIAHITKYSTGHSESILTESYERAMKFLEEVDSACVYVNASTRFTDGGEFGKGAELGISTQKLHARGPVGLDELVSYKYVIFGHGEYRK</sequence>
<dbReference type="GO" id="GO:0050661">
    <property type="term" value="F:NADP binding"/>
    <property type="evidence" value="ECO:0007669"/>
    <property type="project" value="InterPro"/>
</dbReference>
<dbReference type="InterPro" id="IPR020593">
    <property type="entry name" value="G-glutamylP_reductase_CS"/>
</dbReference>
<evidence type="ECO:0000256" key="5">
    <source>
        <dbReference type="ARBA" id="ARBA00023002"/>
    </source>
</evidence>
<accession>A0A133PH15</accession>
<keyword evidence="4 7" id="KW-0521">NADP</keyword>
<feature type="domain" description="Aldehyde dehydrogenase" evidence="8">
    <location>
        <begin position="319"/>
        <end position="380"/>
    </location>
</feature>
<evidence type="ECO:0000256" key="3">
    <source>
        <dbReference type="ARBA" id="ARBA00022650"/>
    </source>
</evidence>
<dbReference type="PANTHER" id="PTHR11063">
    <property type="entry name" value="GLUTAMATE SEMIALDEHYDE DEHYDROGENASE"/>
    <property type="match status" value="1"/>
</dbReference>
<protein>
    <recommendedName>
        <fullName evidence="7">Gamma-glutamyl phosphate reductase</fullName>
        <shortName evidence="7">GPR</shortName>
        <ecNumber evidence="7">1.2.1.41</ecNumber>
    </recommendedName>
    <alternativeName>
        <fullName evidence="7">Glutamate-5-semialdehyde dehydrogenase</fullName>
    </alternativeName>
    <alternativeName>
        <fullName evidence="7">Glutamyl-gamma-semialdehyde dehydrogenase</fullName>
        <shortName evidence="7">GSA dehydrogenase</shortName>
    </alternativeName>
</protein>
<keyword evidence="3 7" id="KW-0641">Proline biosynthesis</keyword>
<evidence type="ECO:0000256" key="1">
    <source>
        <dbReference type="ARBA" id="ARBA00004985"/>
    </source>
</evidence>
<dbReference type="NCBIfam" id="NF001221">
    <property type="entry name" value="PRK00197.1"/>
    <property type="match status" value="1"/>
</dbReference>
<dbReference type="GO" id="GO:0004350">
    <property type="term" value="F:glutamate-5-semialdehyde dehydrogenase activity"/>
    <property type="evidence" value="ECO:0007669"/>
    <property type="project" value="UniProtKB-UniRule"/>
</dbReference>
<evidence type="ECO:0000256" key="2">
    <source>
        <dbReference type="ARBA" id="ARBA00022605"/>
    </source>
</evidence>
<reference evidence="9 10" key="1">
    <citation type="submission" date="2016-01" db="EMBL/GenBank/DDBJ databases">
        <authorList>
            <person name="Oliw E.H."/>
        </authorList>
    </citation>
    <scope>NUCLEOTIDE SEQUENCE [LARGE SCALE GENOMIC DNA]</scope>
    <source>
        <strain evidence="9 10">CMW7756A</strain>
    </source>
</reference>
<dbReference type="EC" id="1.2.1.41" evidence="7"/>
<dbReference type="InterPro" id="IPR000965">
    <property type="entry name" value="GPR_dom"/>
</dbReference>
<keyword evidence="5 7" id="KW-0560">Oxidoreductase</keyword>
<comment type="similarity">
    <text evidence="7">Belongs to the gamma-glutamyl phosphate reductase family.</text>
</comment>
<dbReference type="InterPro" id="IPR015590">
    <property type="entry name" value="Aldehyde_DH_dom"/>
</dbReference>
<dbReference type="EMBL" id="LRQE01000050">
    <property type="protein sequence ID" value="KXA27829.1"/>
    <property type="molecule type" value="Genomic_DNA"/>
</dbReference>
<keyword evidence="2 7" id="KW-0028">Amino-acid biosynthesis</keyword>
<dbReference type="InterPro" id="IPR012134">
    <property type="entry name" value="Glu-5-SA_DH"/>
</dbReference>